<reference evidence="2 3" key="1">
    <citation type="submission" date="2016-03" db="EMBL/GenBank/DDBJ databases">
        <title>EvidentialGene: Evidence-directed Construction of Genes on Genomes.</title>
        <authorList>
            <person name="Gilbert D.G."/>
            <person name="Choi J.-H."/>
            <person name="Mockaitis K."/>
            <person name="Colbourne J."/>
            <person name="Pfrender M."/>
        </authorList>
    </citation>
    <scope>NUCLEOTIDE SEQUENCE [LARGE SCALE GENOMIC DNA]</scope>
    <source>
        <strain evidence="2 3">Xinb3</strain>
        <tissue evidence="2">Complete organism</tissue>
    </source>
</reference>
<dbReference type="Proteomes" id="UP000076858">
    <property type="component" value="Unassembled WGS sequence"/>
</dbReference>
<accession>A0A164DA11</accession>
<feature type="non-terminal residue" evidence="2">
    <location>
        <position position="1"/>
    </location>
</feature>
<protein>
    <submittedName>
        <fullName evidence="2">Uncharacterized protein</fullName>
    </submittedName>
</protein>
<organism evidence="2 3">
    <name type="scientific">Daphnia magna</name>
    <dbReference type="NCBI Taxonomy" id="35525"/>
    <lineage>
        <taxon>Eukaryota</taxon>
        <taxon>Metazoa</taxon>
        <taxon>Ecdysozoa</taxon>
        <taxon>Arthropoda</taxon>
        <taxon>Crustacea</taxon>
        <taxon>Branchiopoda</taxon>
        <taxon>Diplostraca</taxon>
        <taxon>Cladocera</taxon>
        <taxon>Anomopoda</taxon>
        <taxon>Daphniidae</taxon>
        <taxon>Daphnia</taxon>
    </lineage>
</organism>
<keyword evidence="1" id="KW-0812">Transmembrane</keyword>
<keyword evidence="3" id="KW-1185">Reference proteome</keyword>
<gene>
    <name evidence="2" type="ORF">APZ42_010664</name>
</gene>
<sequence>KPSLSWWRLYRWPSAGGLEGPIKPSRLQQAKQRSCTFRPLSVVQIGPVSPMYIYIYLVSTRVCHFRMYSRR</sequence>
<feature type="transmembrane region" description="Helical" evidence="1">
    <location>
        <begin position="51"/>
        <end position="68"/>
    </location>
</feature>
<comment type="caution">
    <text evidence="2">The sequence shown here is derived from an EMBL/GenBank/DDBJ whole genome shotgun (WGS) entry which is preliminary data.</text>
</comment>
<dbReference type="EMBL" id="LRGB01028344">
    <property type="protein sequence ID" value="KZR95559.1"/>
    <property type="molecule type" value="Genomic_DNA"/>
</dbReference>
<feature type="non-terminal residue" evidence="2">
    <location>
        <position position="71"/>
    </location>
</feature>
<evidence type="ECO:0000256" key="1">
    <source>
        <dbReference type="SAM" id="Phobius"/>
    </source>
</evidence>
<keyword evidence="1" id="KW-0472">Membrane</keyword>
<evidence type="ECO:0000313" key="2">
    <source>
        <dbReference type="EMBL" id="KZR95559.1"/>
    </source>
</evidence>
<dbReference type="AlphaFoldDB" id="A0A164DA11"/>
<proteinExistence type="predicted"/>
<evidence type="ECO:0000313" key="3">
    <source>
        <dbReference type="Proteomes" id="UP000076858"/>
    </source>
</evidence>
<name>A0A164DA11_9CRUS</name>
<keyword evidence="1" id="KW-1133">Transmembrane helix</keyword>